<dbReference type="Pfam" id="PF04828">
    <property type="entry name" value="GFA"/>
    <property type="match status" value="1"/>
</dbReference>
<evidence type="ECO:0000259" key="4">
    <source>
        <dbReference type="PROSITE" id="PS51891"/>
    </source>
</evidence>
<reference evidence="5 6" key="1">
    <citation type="submission" date="2018-12" db="EMBL/GenBank/DDBJ databases">
        <title>Croceicoccus ponticola sp. nov., a lipolytic bacterium isolated from seawater.</title>
        <authorList>
            <person name="Yoon J.-H."/>
        </authorList>
    </citation>
    <scope>NUCLEOTIDE SEQUENCE [LARGE SCALE GENOMIC DNA]</scope>
    <source>
        <strain evidence="5 6">GM-16</strain>
    </source>
</reference>
<feature type="domain" description="CENP-V/GFA" evidence="4">
    <location>
        <begin position="1"/>
        <end position="108"/>
    </location>
</feature>
<dbReference type="Proteomes" id="UP000283003">
    <property type="component" value="Unassembled WGS sequence"/>
</dbReference>
<dbReference type="GO" id="GO:0046872">
    <property type="term" value="F:metal ion binding"/>
    <property type="evidence" value="ECO:0007669"/>
    <property type="project" value="UniProtKB-KW"/>
</dbReference>
<dbReference type="PROSITE" id="PS51891">
    <property type="entry name" value="CENP_V_GFA"/>
    <property type="match status" value="1"/>
</dbReference>
<organism evidence="5 6">
    <name type="scientific">Croceicoccus ponticola</name>
    <dbReference type="NCBI Taxonomy" id="2217664"/>
    <lineage>
        <taxon>Bacteria</taxon>
        <taxon>Pseudomonadati</taxon>
        <taxon>Pseudomonadota</taxon>
        <taxon>Alphaproteobacteria</taxon>
        <taxon>Sphingomonadales</taxon>
        <taxon>Erythrobacteraceae</taxon>
        <taxon>Croceicoccus</taxon>
    </lineage>
</organism>
<evidence type="ECO:0000313" key="6">
    <source>
        <dbReference type="Proteomes" id="UP000283003"/>
    </source>
</evidence>
<keyword evidence="2" id="KW-0479">Metal-binding</keyword>
<dbReference type="OrthoDB" id="9805575at2"/>
<dbReference type="InterPro" id="IPR011057">
    <property type="entry name" value="Mss4-like_sf"/>
</dbReference>
<comment type="similarity">
    <text evidence="1">Belongs to the Gfa family.</text>
</comment>
<gene>
    <name evidence="5" type="ORF">EKN06_14820</name>
</gene>
<sequence length="134" mass="14425">MKGQCACGRIAVSVARKPDYINFCNCGLCRPTGAGWGYFPAAEVEITGEPAQFGRTDIERWLTFHFCPGCGSAVAWTPYGPNDEDRMGVNMRLFPLDQLTGIPARWIDGLSASDDTDAPMARTGDGVIGDGKAF</sequence>
<proteinExistence type="inferred from homology"/>
<dbReference type="AlphaFoldDB" id="A0A437GU90"/>
<keyword evidence="3" id="KW-0862">Zinc</keyword>
<dbReference type="GO" id="GO:0016846">
    <property type="term" value="F:carbon-sulfur lyase activity"/>
    <property type="evidence" value="ECO:0007669"/>
    <property type="project" value="InterPro"/>
</dbReference>
<dbReference type="SUPFAM" id="SSF51316">
    <property type="entry name" value="Mss4-like"/>
    <property type="match status" value="1"/>
</dbReference>
<name>A0A437GU90_9SPHN</name>
<evidence type="ECO:0000256" key="1">
    <source>
        <dbReference type="ARBA" id="ARBA00005495"/>
    </source>
</evidence>
<dbReference type="EMBL" id="RXOL01000011">
    <property type="protein sequence ID" value="RVQ64864.1"/>
    <property type="molecule type" value="Genomic_DNA"/>
</dbReference>
<evidence type="ECO:0000256" key="3">
    <source>
        <dbReference type="ARBA" id="ARBA00022833"/>
    </source>
</evidence>
<protein>
    <submittedName>
        <fullName evidence="5">GFA family protein</fullName>
    </submittedName>
</protein>
<dbReference type="Gene3D" id="2.170.150.70">
    <property type="match status" value="1"/>
</dbReference>
<dbReference type="InterPro" id="IPR006913">
    <property type="entry name" value="CENP-V/GFA"/>
</dbReference>
<evidence type="ECO:0000313" key="5">
    <source>
        <dbReference type="EMBL" id="RVQ64864.1"/>
    </source>
</evidence>
<comment type="caution">
    <text evidence="5">The sequence shown here is derived from an EMBL/GenBank/DDBJ whole genome shotgun (WGS) entry which is preliminary data.</text>
</comment>
<accession>A0A437GU90</accession>
<keyword evidence="6" id="KW-1185">Reference proteome</keyword>
<evidence type="ECO:0000256" key="2">
    <source>
        <dbReference type="ARBA" id="ARBA00022723"/>
    </source>
</evidence>